<reference evidence="4" key="3">
    <citation type="submission" date="2023-05" db="EMBL/GenBank/DDBJ databases">
        <authorList>
            <person name="Smith C.H."/>
        </authorList>
    </citation>
    <scope>NUCLEOTIDE SEQUENCE</scope>
    <source>
        <strain evidence="4">CHS0354</strain>
        <tissue evidence="4">Mantle</tissue>
    </source>
</reference>
<sequence>MADLMESLDDWQAGKSLSECNRFMLANEITCDVTFLCGQRREPVRAHRYVLFSRSSVFQSIFSSSLIEADGAFPVSDIDAEIFKLLLTYLYTDDVSIELERVNNLLYAAKKYAVKGLVQKCLSFLESCMSVENVCTVLEQIHLYDGRNMENKCLKYIFENGSDVLKSESFGDLSAARVEQIVKSDELVVDEMDVFNAMMNWSEKECGRKGVPVTDANRREVLGPFLYHIRFPLMNPMFFTNHVSTRQILNAQEMIALFQYYHGRDQASNWHFNTNKRRGFSMYSVIRYNFIGMDEMDSGTGRHVISASCSKSVLLHGVIVYGCQEGSAEYSVTIEITDEEGRKCLSKELITVKTDKSHHTSDAMLSKTVLLQSGKKYTIVAEINGPPTKIGMDGRRTVVVEGVTFTFTSRSNSNTSVEKGQLPGILFTFPKVNDINKFSNKMS</sequence>
<name>A0AAE0W4Z5_9BIVA</name>
<dbReference type="GO" id="GO:0022008">
    <property type="term" value="P:neurogenesis"/>
    <property type="evidence" value="ECO:0007669"/>
    <property type="project" value="TreeGrafter"/>
</dbReference>
<evidence type="ECO:0000313" key="5">
    <source>
        <dbReference type="Proteomes" id="UP001195483"/>
    </source>
</evidence>
<dbReference type="Gene3D" id="1.25.40.420">
    <property type="match status" value="1"/>
</dbReference>
<dbReference type="PROSITE" id="PS50097">
    <property type="entry name" value="BTB"/>
    <property type="match status" value="1"/>
</dbReference>
<evidence type="ECO:0000259" key="3">
    <source>
        <dbReference type="PROSITE" id="PS50097"/>
    </source>
</evidence>
<dbReference type="GO" id="GO:0005829">
    <property type="term" value="C:cytosol"/>
    <property type="evidence" value="ECO:0007669"/>
    <property type="project" value="TreeGrafter"/>
</dbReference>
<dbReference type="SMART" id="SM00225">
    <property type="entry name" value="BTB"/>
    <property type="match status" value="1"/>
</dbReference>
<dbReference type="Pfam" id="PF07707">
    <property type="entry name" value="BACK"/>
    <property type="match status" value="1"/>
</dbReference>
<evidence type="ECO:0000256" key="1">
    <source>
        <dbReference type="ARBA" id="ARBA00004496"/>
    </source>
</evidence>
<dbReference type="Pfam" id="PF08005">
    <property type="entry name" value="PHR"/>
    <property type="match status" value="1"/>
</dbReference>
<dbReference type="Gene3D" id="3.30.710.10">
    <property type="entry name" value="Potassium Channel Kv1.1, Chain A"/>
    <property type="match status" value="1"/>
</dbReference>
<dbReference type="InterPro" id="IPR011333">
    <property type="entry name" value="SKP1/BTB/POZ_sf"/>
</dbReference>
<dbReference type="SMART" id="SM00875">
    <property type="entry name" value="BACK"/>
    <property type="match status" value="1"/>
</dbReference>
<dbReference type="PANTHER" id="PTHR45774">
    <property type="entry name" value="BTB/POZ DOMAIN-CONTAINING"/>
    <property type="match status" value="1"/>
</dbReference>
<dbReference type="EMBL" id="JAEAOA010000734">
    <property type="protein sequence ID" value="KAK3601289.1"/>
    <property type="molecule type" value="Genomic_DNA"/>
</dbReference>
<reference evidence="4" key="1">
    <citation type="journal article" date="2021" name="Genome Biol. Evol.">
        <title>A High-Quality Reference Genome for a Parasitic Bivalve with Doubly Uniparental Inheritance (Bivalvia: Unionida).</title>
        <authorList>
            <person name="Smith C.H."/>
        </authorList>
    </citation>
    <scope>NUCLEOTIDE SEQUENCE</scope>
    <source>
        <strain evidence="4">CHS0354</strain>
    </source>
</reference>
<dbReference type="Gene3D" id="2.60.120.820">
    <property type="entry name" value="PHR domain"/>
    <property type="match status" value="1"/>
</dbReference>
<dbReference type="Proteomes" id="UP001195483">
    <property type="component" value="Unassembled WGS sequence"/>
</dbReference>
<dbReference type="InterPro" id="IPR012983">
    <property type="entry name" value="PHR"/>
</dbReference>
<keyword evidence="5" id="KW-1185">Reference proteome</keyword>
<comment type="subcellular location">
    <subcellularLocation>
        <location evidence="1">Cytoplasm</location>
    </subcellularLocation>
</comment>
<keyword evidence="2" id="KW-0963">Cytoplasm</keyword>
<gene>
    <name evidence="4" type="ORF">CHS0354_011885</name>
</gene>
<protein>
    <recommendedName>
        <fullName evidence="3">BTB domain-containing protein</fullName>
    </recommendedName>
</protein>
<dbReference type="Pfam" id="PF00651">
    <property type="entry name" value="BTB"/>
    <property type="match status" value="1"/>
</dbReference>
<dbReference type="AlphaFoldDB" id="A0AAE0W4Z5"/>
<evidence type="ECO:0000313" key="4">
    <source>
        <dbReference type="EMBL" id="KAK3601289.1"/>
    </source>
</evidence>
<dbReference type="InterPro" id="IPR011705">
    <property type="entry name" value="BACK"/>
</dbReference>
<evidence type="ECO:0000256" key="2">
    <source>
        <dbReference type="ARBA" id="ARBA00022490"/>
    </source>
</evidence>
<dbReference type="InterPro" id="IPR038648">
    <property type="entry name" value="PHR_sf"/>
</dbReference>
<dbReference type="InterPro" id="IPR000210">
    <property type="entry name" value="BTB/POZ_dom"/>
</dbReference>
<proteinExistence type="predicted"/>
<dbReference type="PANTHER" id="PTHR45774:SF3">
    <property type="entry name" value="BTB (POZ) DOMAIN-CONTAINING 2B-RELATED"/>
    <property type="match status" value="1"/>
</dbReference>
<dbReference type="SUPFAM" id="SSF54695">
    <property type="entry name" value="POZ domain"/>
    <property type="match status" value="1"/>
</dbReference>
<organism evidence="4 5">
    <name type="scientific">Potamilus streckersoni</name>
    <dbReference type="NCBI Taxonomy" id="2493646"/>
    <lineage>
        <taxon>Eukaryota</taxon>
        <taxon>Metazoa</taxon>
        <taxon>Spiralia</taxon>
        <taxon>Lophotrochozoa</taxon>
        <taxon>Mollusca</taxon>
        <taxon>Bivalvia</taxon>
        <taxon>Autobranchia</taxon>
        <taxon>Heteroconchia</taxon>
        <taxon>Palaeoheterodonta</taxon>
        <taxon>Unionida</taxon>
        <taxon>Unionoidea</taxon>
        <taxon>Unionidae</taxon>
        <taxon>Ambleminae</taxon>
        <taxon>Lampsilini</taxon>
        <taxon>Potamilus</taxon>
    </lineage>
</organism>
<feature type="domain" description="BTB" evidence="3">
    <location>
        <begin position="31"/>
        <end position="99"/>
    </location>
</feature>
<comment type="caution">
    <text evidence="4">The sequence shown here is derived from an EMBL/GenBank/DDBJ whole genome shotgun (WGS) entry which is preliminary data.</text>
</comment>
<reference evidence="4" key="2">
    <citation type="journal article" date="2021" name="Genome Biol. Evol.">
        <title>Developing a high-quality reference genome for a parasitic bivalve with doubly uniparental inheritance (Bivalvia: Unionida).</title>
        <authorList>
            <person name="Smith C.H."/>
        </authorList>
    </citation>
    <scope>NUCLEOTIDE SEQUENCE</scope>
    <source>
        <strain evidence="4">CHS0354</strain>
        <tissue evidence="4">Mantle</tissue>
    </source>
</reference>
<accession>A0AAE0W4Z5</accession>